<name>A0A6A7VXP4_9BACT</name>
<dbReference type="AlphaFoldDB" id="A0A6A7VXP4"/>
<sequence>MVTMYIGGGLANKMFQYAFSLAIKKKGYDVVYDTITFKTEFVHDRVELDDIFPNVNMNKISKSDYWAAGKQSKLARLVKRISPKYITEHAYLFNDKVWEQIKPTCYLESSWQDENYFVSAADEVRQAFVFPPFEDERNVEVAQAMASSNSVAIHIRKGDGYGTWNIFSNTCPKKYYDKALGYIKEHVENPKFFIFTDSPDVVKEYLDIEDYTLINWNPTSGKGNYWDMQLMSCAKHNVIANSTYSWWGAWLNSNPTKIVIGPKYWFNPECKLGDINHVVPNHWVKL</sequence>
<dbReference type="GO" id="GO:0016020">
    <property type="term" value="C:membrane"/>
    <property type="evidence" value="ECO:0007669"/>
    <property type="project" value="InterPro"/>
</dbReference>
<dbReference type="InterPro" id="IPR002516">
    <property type="entry name" value="Glyco_trans_11"/>
</dbReference>
<dbReference type="PANTHER" id="PTHR11927:SF9">
    <property type="entry name" value="L-FUCOSYLTRANSFERASE"/>
    <property type="match status" value="1"/>
</dbReference>
<gene>
    <name evidence="3" type="ORF">F7D97_06740</name>
</gene>
<keyword evidence="2 3" id="KW-0808">Transferase</keyword>
<dbReference type="RefSeq" id="WP_153080790.1">
    <property type="nucleotide sequence ID" value="NZ_JAPDUO010000036.1"/>
</dbReference>
<dbReference type="GO" id="GO:0005975">
    <property type="term" value="P:carbohydrate metabolic process"/>
    <property type="evidence" value="ECO:0007669"/>
    <property type="project" value="InterPro"/>
</dbReference>
<accession>A0A6A7VXP4</accession>
<evidence type="ECO:0000313" key="3">
    <source>
        <dbReference type="EMBL" id="MQN09639.1"/>
    </source>
</evidence>
<proteinExistence type="predicted"/>
<dbReference type="GO" id="GO:0008107">
    <property type="term" value="F:galactoside 2-alpha-L-fucosyltransferase activity"/>
    <property type="evidence" value="ECO:0007669"/>
    <property type="project" value="InterPro"/>
</dbReference>
<protein>
    <submittedName>
        <fullName evidence="3">Alpha-1,2-fucosyltransferase</fullName>
    </submittedName>
</protein>
<evidence type="ECO:0000256" key="1">
    <source>
        <dbReference type="ARBA" id="ARBA00022676"/>
    </source>
</evidence>
<dbReference type="Gene3D" id="3.40.50.11350">
    <property type="match status" value="1"/>
</dbReference>
<dbReference type="Proteomes" id="UP000406735">
    <property type="component" value="Unassembled WGS sequence"/>
</dbReference>
<keyword evidence="1 3" id="KW-0328">Glycosyltransferase</keyword>
<reference evidence="3 4" key="1">
    <citation type="submission" date="2019-09" db="EMBL/GenBank/DDBJ databases">
        <title>Distinct polysaccharide growth profiles of human intestinal Prevotella copri isolates.</title>
        <authorList>
            <person name="Fehlner-Peach H."/>
            <person name="Magnabosco C."/>
            <person name="Raghavan V."/>
            <person name="Scher J.U."/>
            <person name="Tett A."/>
            <person name="Cox L.M."/>
            <person name="Gottsegen C."/>
            <person name="Watters A."/>
            <person name="Wiltshire- Gordon J.D."/>
            <person name="Segata N."/>
            <person name="Bonneau R."/>
            <person name="Littman D.R."/>
        </authorList>
    </citation>
    <scope>NUCLEOTIDE SEQUENCE [LARGE SCALE GENOMIC DNA]</scope>
    <source>
        <strain evidence="4">iK21513</strain>
    </source>
</reference>
<evidence type="ECO:0000256" key="2">
    <source>
        <dbReference type="ARBA" id="ARBA00022679"/>
    </source>
</evidence>
<dbReference type="EMBL" id="VZCY01000056">
    <property type="protein sequence ID" value="MQN09639.1"/>
    <property type="molecule type" value="Genomic_DNA"/>
</dbReference>
<dbReference type="PANTHER" id="PTHR11927">
    <property type="entry name" value="GALACTOSIDE 2-L-FUCOSYLTRANSFERASE"/>
    <property type="match status" value="1"/>
</dbReference>
<organism evidence="3 4">
    <name type="scientific">Segatella copri</name>
    <dbReference type="NCBI Taxonomy" id="165179"/>
    <lineage>
        <taxon>Bacteria</taxon>
        <taxon>Pseudomonadati</taxon>
        <taxon>Bacteroidota</taxon>
        <taxon>Bacteroidia</taxon>
        <taxon>Bacteroidales</taxon>
        <taxon>Prevotellaceae</taxon>
        <taxon>Segatella</taxon>
    </lineage>
</organism>
<evidence type="ECO:0000313" key="4">
    <source>
        <dbReference type="Proteomes" id="UP000406735"/>
    </source>
</evidence>
<dbReference type="Pfam" id="PF01531">
    <property type="entry name" value="Glyco_transf_11"/>
    <property type="match status" value="1"/>
</dbReference>
<dbReference type="CDD" id="cd11301">
    <property type="entry name" value="Fut1_Fut2_like"/>
    <property type="match status" value="1"/>
</dbReference>
<comment type="caution">
    <text evidence="3">The sequence shown here is derived from an EMBL/GenBank/DDBJ whole genome shotgun (WGS) entry which is preliminary data.</text>
</comment>